<dbReference type="AlphaFoldDB" id="A0A1I7IDV5"/>
<dbReference type="STRING" id="392015.SAMN05421543_106157"/>
<evidence type="ECO:0008006" key="3">
    <source>
        <dbReference type="Google" id="ProtNLM"/>
    </source>
</evidence>
<sequence length="167" mass="18000">MTVGMDPTFTDVNGFFTFGDGSNIRQGTNPPYAVSDFLAMYPQFGPDADDKYVVPQTVIEAFIDMANASMSQARWRSMWQAAMGWYVAHFCTLYLQSAADPNSGAAAVLEAGRAQGVLTGESVGDLSYSQDANIASVDGWAAWNLTVYGQQLATMGRLVGKGGMYVY</sequence>
<accession>A0A1I7IDV5</accession>
<dbReference type="Pfam" id="PF13262">
    <property type="entry name" value="DUF4054"/>
    <property type="match status" value="1"/>
</dbReference>
<reference evidence="2" key="1">
    <citation type="submission" date="2016-10" db="EMBL/GenBank/DDBJ databases">
        <authorList>
            <person name="Varghese N."/>
        </authorList>
    </citation>
    <scope>NUCLEOTIDE SEQUENCE [LARGE SCALE GENOMIC DNA]</scope>
    <source>
        <strain evidence="2">DSM 17980</strain>
    </source>
</reference>
<dbReference type="Proteomes" id="UP000183508">
    <property type="component" value="Unassembled WGS sequence"/>
</dbReference>
<name>A0A1I7IDV5_9BACL</name>
<proteinExistence type="predicted"/>
<keyword evidence="2" id="KW-1185">Reference proteome</keyword>
<evidence type="ECO:0000313" key="1">
    <source>
        <dbReference type="EMBL" id="SFU71046.1"/>
    </source>
</evidence>
<gene>
    <name evidence="1" type="ORF">SAMN05421543_106157</name>
</gene>
<evidence type="ECO:0000313" key="2">
    <source>
        <dbReference type="Proteomes" id="UP000183508"/>
    </source>
</evidence>
<protein>
    <recommendedName>
        <fullName evidence="3">DUF4054 domain-containing protein</fullName>
    </recommendedName>
</protein>
<dbReference type="EMBL" id="FPBV01000006">
    <property type="protein sequence ID" value="SFU71046.1"/>
    <property type="molecule type" value="Genomic_DNA"/>
</dbReference>
<organism evidence="1 2">
    <name type="scientific">Alicyclobacillus macrosporangiidus</name>
    <dbReference type="NCBI Taxonomy" id="392015"/>
    <lineage>
        <taxon>Bacteria</taxon>
        <taxon>Bacillati</taxon>
        <taxon>Bacillota</taxon>
        <taxon>Bacilli</taxon>
        <taxon>Bacillales</taxon>
        <taxon>Alicyclobacillaceae</taxon>
        <taxon>Alicyclobacillus</taxon>
    </lineage>
</organism>
<dbReference type="InterPro" id="IPR025127">
    <property type="entry name" value="DUF4054"/>
</dbReference>